<gene>
    <name evidence="2" type="ORF">IscW_ISCW022729</name>
</gene>
<dbReference type="VEuPathDB" id="VectorBase:ISCI022729"/>
<name>B7QDN6_IXOSC</name>
<dbReference type="Proteomes" id="UP000001555">
    <property type="component" value="Unassembled WGS sequence"/>
</dbReference>
<dbReference type="EnsemblMetazoa" id="ISCW022729-RA">
    <property type="protein sequence ID" value="ISCW022729-PA"/>
    <property type="gene ID" value="ISCW022729"/>
</dbReference>
<dbReference type="EMBL" id="DS915052">
    <property type="protein sequence ID" value="EEC16958.1"/>
    <property type="molecule type" value="Genomic_DNA"/>
</dbReference>
<dbReference type="InParanoid" id="B7QDN6"/>
<dbReference type="HOGENOM" id="CLU_2690596_0_0_1"/>
<proteinExistence type="predicted"/>
<evidence type="ECO:0000313" key="2">
    <source>
        <dbReference type="EMBL" id="EEC16958.1"/>
    </source>
</evidence>
<sequence length="74" mass="8239">MPRATPSRASQRRHVVRDLPARREPPGNLGYVTVDRRKAVFARVFDASAMKAFRRGLAITLLADSCVVFRDAIG</sequence>
<accession>B7QDN6</accession>
<evidence type="ECO:0000313" key="4">
    <source>
        <dbReference type="Proteomes" id="UP000001555"/>
    </source>
</evidence>
<evidence type="ECO:0000256" key="1">
    <source>
        <dbReference type="SAM" id="MobiDB-lite"/>
    </source>
</evidence>
<reference evidence="3" key="2">
    <citation type="submission" date="2020-05" db="UniProtKB">
        <authorList>
            <consortium name="EnsemblMetazoa"/>
        </authorList>
    </citation>
    <scope>IDENTIFICATION</scope>
    <source>
        <strain evidence="3">wikel</strain>
    </source>
</reference>
<dbReference type="EMBL" id="ABJB011083764">
    <property type="status" value="NOT_ANNOTATED_CDS"/>
    <property type="molecule type" value="Genomic_DNA"/>
</dbReference>
<dbReference type="AlphaFoldDB" id="B7QDN6"/>
<feature type="compositionally biased region" description="Basic and acidic residues" evidence="1">
    <location>
        <begin position="16"/>
        <end position="25"/>
    </location>
</feature>
<dbReference type="VEuPathDB" id="VectorBase:ISCW022729"/>
<evidence type="ECO:0000313" key="3">
    <source>
        <dbReference type="EnsemblMetazoa" id="ISCW022729-PA"/>
    </source>
</evidence>
<dbReference type="PaxDb" id="6945-B7QDN6"/>
<organism>
    <name type="scientific">Ixodes scapularis</name>
    <name type="common">Black-legged tick</name>
    <name type="synonym">Deer tick</name>
    <dbReference type="NCBI Taxonomy" id="6945"/>
    <lineage>
        <taxon>Eukaryota</taxon>
        <taxon>Metazoa</taxon>
        <taxon>Ecdysozoa</taxon>
        <taxon>Arthropoda</taxon>
        <taxon>Chelicerata</taxon>
        <taxon>Arachnida</taxon>
        <taxon>Acari</taxon>
        <taxon>Parasitiformes</taxon>
        <taxon>Ixodida</taxon>
        <taxon>Ixodoidea</taxon>
        <taxon>Ixodidae</taxon>
        <taxon>Ixodinae</taxon>
        <taxon>Ixodes</taxon>
    </lineage>
</organism>
<reference evidence="2 4" key="1">
    <citation type="submission" date="2008-03" db="EMBL/GenBank/DDBJ databases">
        <title>Annotation of Ixodes scapularis.</title>
        <authorList>
            <consortium name="Ixodes scapularis Genome Project Consortium"/>
            <person name="Caler E."/>
            <person name="Hannick L.I."/>
            <person name="Bidwell S."/>
            <person name="Joardar V."/>
            <person name="Thiagarajan M."/>
            <person name="Amedeo P."/>
            <person name="Galinsky K.J."/>
            <person name="Schobel S."/>
            <person name="Inman J."/>
            <person name="Hostetler J."/>
            <person name="Miller J."/>
            <person name="Hammond M."/>
            <person name="Megy K."/>
            <person name="Lawson D."/>
            <person name="Kodira C."/>
            <person name="Sutton G."/>
            <person name="Meyer J."/>
            <person name="Hill C.A."/>
            <person name="Birren B."/>
            <person name="Nene V."/>
            <person name="Collins F."/>
            <person name="Alarcon-Chaidez F."/>
            <person name="Wikel S."/>
            <person name="Strausberg R."/>
        </authorList>
    </citation>
    <scope>NUCLEOTIDE SEQUENCE [LARGE SCALE GENOMIC DNA]</scope>
    <source>
        <strain evidence="4">Wikel</strain>
        <strain evidence="2">Wikel colony</strain>
    </source>
</reference>
<protein>
    <submittedName>
        <fullName evidence="2 3">Uncharacterized protein</fullName>
    </submittedName>
</protein>
<feature type="region of interest" description="Disordered" evidence="1">
    <location>
        <begin position="1"/>
        <end position="27"/>
    </location>
</feature>
<keyword evidence="4" id="KW-1185">Reference proteome</keyword>